<dbReference type="Proteomes" id="UP001165960">
    <property type="component" value="Unassembled WGS sequence"/>
</dbReference>
<comment type="caution">
    <text evidence="1">The sequence shown here is derived from an EMBL/GenBank/DDBJ whole genome shotgun (WGS) entry which is preliminary data.</text>
</comment>
<protein>
    <submittedName>
        <fullName evidence="1">Uncharacterized protein</fullName>
    </submittedName>
</protein>
<proteinExistence type="predicted"/>
<gene>
    <name evidence="1" type="ORF">DSO57_1019940</name>
</gene>
<reference evidence="1" key="1">
    <citation type="submission" date="2022-04" db="EMBL/GenBank/DDBJ databases">
        <title>Genome of the entomopathogenic fungus Entomophthora muscae.</title>
        <authorList>
            <person name="Elya C."/>
            <person name="Lovett B.R."/>
            <person name="Lee E."/>
            <person name="Macias A.M."/>
            <person name="Hajek A.E."/>
            <person name="De Bivort B.L."/>
            <person name="Kasson M.T."/>
            <person name="De Fine Licht H.H."/>
            <person name="Stajich J.E."/>
        </authorList>
    </citation>
    <scope>NUCLEOTIDE SEQUENCE</scope>
    <source>
        <strain evidence="1">Berkeley</strain>
    </source>
</reference>
<organism evidence="1 2">
    <name type="scientific">Entomophthora muscae</name>
    <dbReference type="NCBI Taxonomy" id="34485"/>
    <lineage>
        <taxon>Eukaryota</taxon>
        <taxon>Fungi</taxon>
        <taxon>Fungi incertae sedis</taxon>
        <taxon>Zoopagomycota</taxon>
        <taxon>Entomophthoromycotina</taxon>
        <taxon>Entomophthoromycetes</taxon>
        <taxon>Entomophthorales</taxon>
        <taxon>Entomophthoraceae</taxon>
        <taxon>Entomophthora</taxon>
    </lineage>
</organism>
<name>A0ACC2S5R4_9FUNG</name>
<keyword evidence="2" id="KW-1185">Reference proteome</keyword>
<evidence type="ECO:0000313" key="2">
    <source>
        <dbReference type="Proteomes" id="UP001165960"/>
    </source>
</evidence>
<sequence length="377" mass="41672">MHTENLYFTGVYYIITIFILLVLSNREYLQYQCQRWETEQLLAASNQPLPAFTPSPRVLDQELIPASALRPSFPGVPLLQQLAQPSLTMSAATGELPLIPSTSSYDYSNLGFAYLTMLGLTEQVIPHMGVWCPWATAANYVMQMAPVIYWAFQAHPFPLTKGSPGSCLGHDSMSTLSKLVSLSPYIQLIIGALCMFVFMIAAYYTYQFFTRCTIAHNKPRPESHPSTAQVQNVNISTSNQNAYAPVNSLPSLALDRKIFPRHTKKDPQSPAKPLNSLEDLAHTVDKRFVLAYPVDVLPLAAPSWEETLVNLDFLLAWCCPHLKTIRTNQSKVATLTTSNSSEPQIHKTPSSQSNGPAEIGLKHSSPPGSVSQKFSPG</sequence>
<evidence type="ECO:0000313" key="1">
    <source>
        <dbReference type="EMBL" id="KAJ9057723.1"/>
    </source>
</evidence>
<dbReference type="EMBL" id="QTSX02005771">
    <property type="protein sequence ID" value="KAJ9057723.1"/>
    <property type="molecule type" value="Genomic_DNA"/>
</dbReference>
<accession>A0ACC2S5R4</accession>